<evidence type="ECO:0000313" key="1">
    <source>
        <dbReference type="EMBL" id="GCA64459.1"/>
    </source>
</evidence>
<dbReference type="InterPro" id="IPR005046">
    <property type="entry name" value="DUF285"/>
</dbReference>
<organism evidence="1 2">
    <name type="scientific">Kipferlia bialata</name>
    <dbReference type="NCBI Taxonomy" id="797122"/>
    <lineage>
        <taxon>Eukaryota</taxon>
        <taxon>Metamonada</taxon>
        <taxon>Carpediemonas-like organisms</taxon>
        <taxon>Kipferlia</taxon>
    </lineage>
</organism>
<dbReference type="InterPro" id="IPR011889">
    <property type="entry name" value="Liste_lipo_26"/>
</dbReference>
<sequence length="194" mass="20938">MYCGQSCRYLEFSIPADSLILSIPAVESAGAFDATIDWGDGVTDIVRAFDSAGLSHTYSAAGVYEVRVRGEFPGIRFANSDHASKLTRILSIGETGLTTLQEAFSRCTSLTSVAGIAGLESVTDMSRMFRLCTGLTSLDLSGWDTSSVTDMDWMFCECNSLTALDISDWDTSSVTSMRGMFYQCNTLTTLDLSG</sequence>
<feature type="non-terminal residue" evidence="1">
    <location>
        <position position="194"/>
    </location>
</feature>
<dbReference type="AlphaFoldDB" id="A0A391P2B1"/>
<dbReference type="EMBL" id="BDIP01007287">
    <property type="protein sequence ID" value="GCA64459.1"/>
    <property type="molecule type" value="Genomic_DNA"/>
</dbReference>
<dbReference type="InterPro" id="IPR032675">
    <property type="entry name" value="LRR_dom_sf"/>
</dbReference>
<name>A0A391P2B1_9EUKA</name>
<dbReference type="OrthoDB" id="198852at2759"/>
<evidence type="ECO:0008006" key="3">
    <source>
        <dbReference type="Google" id="ProtNLM"/>
    </source>
</evidence>
<dbReference type="Proteomes" id="UP000265618">
    <property type="component" value="Unassembled WGS sequence"/>
</dbReference>
<dbReference type="Pfam" id="PF03382">
    <property type="entry name" value="DUF285"/>
    <property type="match status" value="1"/>
</dbReference>
<reference evidence="1 2" key="1">
    <citation type="journal article" date="2018" name="PLoS ONE">
        <title>The draft genome of Kipferlia bialata reveals reductive genome evolution in fornicate parasites.</title>
        <authorList>
            <person name="Tanifuji G."/>
            <person name="Takabayashi S."/>
            <person name="Kume K."/>
            <person name="Takagi M."/>
            <person name="Nakayama T."/>
            <person name="Kamikawa R."/>
            <person name="Inagaki Y."/>
            <person name="Hashimoto T."/>
        </authorList>
    </citation>
    <scope>NUCLEOTIDE SEQUENCE [LARGE SCALE GENOMIC DNA]</scope>
    <source>
        <strain evidence="1">NY0173</strain>
    </source>
</reference>
<accession>A0A391P2B1</accession>
<gene>
    <name evidence="1" type="ORF">KIPB_014324</name>
</gene>
<dbReference type="Gene3D" id="3.80.10.10">
    <property type="entry name" value="Ribonuclease Inhibitor"/>
    <property type="match status" value="1"/>
</dbReference>
<dbReference type="SUPFAM" id="SSF52058">
    <property type="entry name" value="L domain-like"/>
    <property type="match status" value="1"/>
</dbReference>
<keyword evidence="2" id="KW-1185">Reference proteome</keyword>
<comment type="caution">
    <text evidence="1">The sequence shown here is derived from an EMBL/GenBank/DDBJ whole genome shotgun (WGS) entry which is preliminary data.</text>
</comment>
<protein>
    <recommendedName>
        <fullName evidence="3">PKD domain-containing protein</fullName>
    </recommendedName>
</protein>
<dbReference type="NCBIfam" id="TIGR02167">
    <property type="entry name" value="Liste_lipo_26"/>
    <property type="match status" value="2"/>
</dbReference>
<evidence type="ECO:0000313" key="2">
    <source>
        <dbReference type="Proteomes" id="UP000265618"/>
    </source>
</evidence>
<proteinExistence type="predicted"/>